<organism evidence="1 2">
    <name type="scientific">Geobacter soli</name>
    <dbReference type="NCBI Taxonomy" id="1510391"/>
    <lineage>
        <taxon>Bacteria</taxon>
        <taxon>Pseudomonadati</taxon>
        <taxon>Thermodesulfobacteriota</taxon>
        <taxon>Desulfuromonadia</taxon>
        <taxon>Geobacterales</taxon>
        <taxon>Geobacteraceae</taxon>
        <taxon>Geobacter</taxon>
    </lineage>
</organism>
<dbReference type="EMBL" id="JXBL01000001">
    <property type="protein sequence ID" value="KIE42668.1"/>
    <property type="molecule type" value="Genomic_DNA"/>
</dbReference>
<evidence type="ECO:0000313" key="1">
    <source>
        <dbReference type="EMBL" id="KIE42668.1"/>
    </source>
</evidence>
<gene>
    <name evidence="1" type="ORF">SE37_08515</name>
</gene>
<accession>A0A0C1TT85</accession>
<protein>
    <submittedName>
        <fullName evidence="1">Uncharacterized protein</fullName>
    </submittedName>
</protein>
<dbReference type="AlphaFoldDB" id="A0A0C1TT85"/>
<sequence length="86" mass="9655">MEDVTLVMQSEVKINGITYAILVYRREDGHCFAVTHLKNGDIIINDGETQEEALARQEGVLPLAVGSRVILDEFRRSNGLLLKFSH</sequence>
<proteinExistence type="predicted"/>
<reference evidence="1 2" key="1">
    <citation type="submission" date="2015-01" db="EMBL/GenBank/DDBJ databases">
        <title>Genome sequence of the anaerobic bacterium Geobacter soli GSS01, a dissimilatory Fe(III) reducer from soil.</title>
        <authorList>
            <person name="Yang G."/>
            <person name="Zhou S."/>
        </authorList>
    </citation>
    <scope>NUCLEOTIDE SEQUENCE [LARGE SCALE GENOMIC DNA]</scope>
    <source>
        <strain evidence="1 2">GSS01</strain>
    </source>
</reference>
<evidence type="ECO:0000313" key="2">
    <source>
        <dbReference type="Proteomes" id="UP000031433"/>
    </source>
</evidence>
<keyword evidence="2" id="KW-1185">Reference proteome</keyword>
<dbReference type="Proteomes" id="UP000031433">
    <property type="component" value="Unassembled WGS sequence"/>
</dbReference>
<dbReference type="RefSeq" id="WP_039645448.1">
    <property type="nucleotide sequence ID" value="NZ_JXBL01000001.1"/>
</dbReference>
<comment type="caution">
    <text evidence="1">The sequence shown here is derived from an EMBL/GenBank/DDBJ whole genome shotgun (WGS) entry which is preliminary data.</text>
</comment>
<name>A0A0C1TT85_9BACT</name>